<accession>A0ABP8E7L4</accession>
<name>A0ABP8E7L4_9FLAO</name>
<keyword evidence="3" id="KW-1185">Reference proteome</keyword>
<organism evidence="2 3">
    <name type="scientific">Hyunsoonleella aestuarii</name>
    <dbReference type="NCBI Taxonomy" id="912802"/>
    <lineage>
        <taxon>Bacteria</taxon>
        <taxon>Pseudomonadati</taxon>
        <taxon>Bacteroidota</taxon>
        <taxon>Flavobacteriia</taxon>
        <taxon>Flavobacteriales</taxon>
        <taxon>Flavobacteriaceae</taxon>
    </lineage>
</organism>
<keyword evidence="1" id="KW-0812">Transmembrane</keyword>
<reference evidence="3" key="1">
    <citation type="journal article" date="2019" name="Int. J. Syst. Evol. Microbiol.">
        <title>The Global Catalogue of Microorganisms (GCM) 10K type strain sequencing project: providing services to taxonomists for standard genome sequencing and annotation.</title>
        <authorList>
            <consortium name="The Broad Institute Genomics Platform"/>
            <consortium name="The Broad Institute Genome Sequencing Center for Infectious Disease"/>
            <person name="Wu L."/>
            <person name="Ma J."/>
        </authorList>
    </citation>
    <scope>NUCLEOTIDE SEQUENCE [LARGE SCALE GENOMIC DNA]</scope>
    <source>
        <strain evidence="3">JCM 17452</strain>
    </source>
</reference>
<dbReference type="Pfam" id="PF19578">
    <property type="entry name" value="DUF6090"/>
    <property type="match status" value="1"/>
</dbReference>
<evidence type="ECO:0000313" key="3">
    <source>
        <dbReference type="Proteomes" id="UP001500027"/>
    </source>
</evidence>
<dbReference type="InterPro" id="IPR045749">
    <property type="entry name" value="DUF6090"/>
</dbReference>
<feature type="transmembrane region" description="Helical" evidence="1">
    <location>
        <begin position="21"/>
        <end position="42"/>
    </location>
</feature>
<evidence type="ECO:0000313" key="2">
    <source>
        <dbReference type="EMBL" id="GAA4268159.1"/>
    </source>
</evidence>
<keyword evidence="1" id="KW-0472">Membrane</keyword>
<sequence>MIKFFRNIRKKLLAEGNTSKYLKYAIGEIILVVIGILIALQINNWNEGRKLLDKRDNLISSLIEDFEYNTKENKNILLLYEKQLNTMDNYFHLISKTNQTVSVDSLRSMARSFFTFDTFFPNMTAYNEAESSGNLSLLDNKLLLQEFTKLQQEIETLKLYNEAGTYTFHNGTSWEFRKSVEPGTIYNSIYSGSTAKDIPYSDYQSIMQSSLAKNALQNENMMIGNCYSILKRMDNNSKNILEILHKMKQPK</sequence>
<protein>
    <submittedName>
        <fullName evidence="2">Uncharacterized protein</fullName>
    </submittedName>
</protein>
<proteinExistence type="predicted"/>
<dbReference type="Proteomes" id="UP001500027">
    <property type="component" value="Unassembled WGS sequence"/>
</dbReference>
<dbReference type="RefSeq" id="WP_139001860.1">
    <property type="nucleotide sequence ID" value="NZ_BAABAV010000001.1"/>
</dbReference>
<dbReference type="EMBL" id="BAABAV010000001">
    <property type="protein sequence ID" value="GAA4268159.1"/>
    <property type="molecule type" value="Genomic_DNA"/>
</dbReference>
<gene>
    <name evidence="2" type="ORF">GCM10022257_02600</name>
</gene>
<comment type="caution">
    <text evidence="2">The sequence shown here is derived from an EMBL/GenBank/DDBJ whole genome shotgun (WGS) entry which is preliminary data.</text>
</comment>
<keyword evidence="1" id="KW-1133">Transmembrane helix</keyword>
<evidence type="ECO:0000256" key="1">
    <source>
        <dbReference type="SAM" id="Phobius"/>
    </source>
</evidence>